<comment type="caution">
    <text evidence="5">The sequence shown here is derived from an EMBL/GenBank/DDBJ whole genome shotgun (WGS) entry which is preliminary data.</text>
</comment>
<dbReference type="Proteomes" id="UP001634007">
    <property type="component" value="Unassembled WGS sequence"/>
</dbReference>
<dbReference type="InterPro" id="IPR004146">
    <property type="entry name" value="DC1"/>
</dbReference>
<gene>
    <name evidence="5" type="ORF">ACJRO7_003008</name>
</gene>
<protein>
    <recommendedName>
        <fullName evidence="4">Phorbol-ester/DAG-type domain-containing protein</fullName>
    </recommendedName>
</protein>
<dbReference type="PANTHER" id="PTHR46477">
    <property type="entry name" value="CYSTEINE/HISTIDINE-RICH C1 DOMAIN FAMILY PROTEIN"/>
    <property type="match status" value="1"/>
</dbReference>
<dbReference type="Pfam" id="PF03107">
    <property type="entry name" value="C1_2"/>
    <property type="match status" value="1"/>
</dbReference>
<evidence type="ECO:0000256" key="3">
    <source>
        <dbReference type="ARBA" id="ARBA00022833"/>
    </source>
</evidence>
<evidence type="ECO:0000313" key="5">
    <source>
        <dbReference type="EMBL" id="KAL3717791.1"/>
    </source>
</evidence>
<dbReference type="InterPro" id="IPR002219">
    <property type="entry name" value="PKC_DAG/PE"/>
</dbReference>
<dbReference type="SUPFAM" id="SSF57889">
    <property type="entry name" value="Cysteine-rich domain"/>
    <property type="match status" value="1"/>
</dbReference>
<organism evidence="5 6">
    <name type="scientific">Eucalyptus globulus</name>
    <name type="common">Tasmanian blue gum</name>
    <dbReference type="NCBI Taxonomy" id="34317"/>
    <lineage>
        <taxon>Eukaryota</taxon>
        <taxon>Viridiplantae</taxon>
        <taxon>Streptophyta</taxon>
        <taxon>Embryophyta</taxon>
        <taxon>Tracheophyta</taxon>
        <taxon>Spermatophyta</taxon>
        <taxon>Magnoliopsida</taxon>
        <taxon>eudicotyledons</taxon>
        <taxon>Gunneridae</taxon>
        <taxon>Pentapetalae</taxon>
        <taxon>rosids</taxon>
        <taxon>malvids</taxon>
        <taxon>Myrtales</taxon>
        <taxon>Myrtaceae</taxon>
        <taxon>Myrtoideae</taxon>
        <taxon>Eucalypteae</taxon>
        <taxon>Eucalyptus</taxon>
    </lineage>
</organism>
<dbReference type="Gene3D" id="3.30.60.20">
    <property type="match status" value="1"/>
</dbReference>
<dbReference type="GO" id="GO:0046872">
    <property type="term" value="F:metal ion binding"/>
    <property type="evidence" value="ECO:0007669"/>
    <property type="project" value="UniProtKB-KW"/>
</dbReference>
<dbReference type="InterPro" id="IPR046349">
    <property type="entry name" value="C1-like_sf"/>
</dbReference>
<dbReference type="AlphaFoldDB" id="A0ABD3IV46"/>
<evidence type="ECO:0000313" key="6">
    <source>
        <dbReference type="Proteomes" id="UP001634007"/>
    </source>
</evidence>
<evidence type="ECO:0000256" key="1">
    <source>
        <dbReference type="ARBA" id="ARBA00022723"/>
    </source>
</evidence>
<name>A0ABD3IV46_EUCGL</name>
<dbReference type="PANTHER" id="PTHR46477:SF3">
    <property type="entry name" value="CYSTEINE_HISTIDINE-RICH C1 DOMAIN FAMILY PROTEIN"/>
    <property type="match status" value="1"/>
</dbReference>
<keyword evidence="1" id="KW-0479">Metal-binding</keyword>
<sequence length="230" mass="25160">MSKKTSYRIHPEHQLTPMKPLDPFYCTACKEIGFGTGYGCSQCVVRVHKECTNPSLAASLKLKWRKHSLKFYPDVKAEDGKPRYCAMCSKPVSGCGYRSSSGKNCHPSCLALPQSIVVNSVELHLANKVKLNCTWCGMKKRYIDKVKLPSWSYVGGKAEYHVGCVKDMVTESWRNGEFVPAKEGDGVGRMQIKVDLASRGISGNLGRALGTLALRGTLAALSGDPTELLG</sequence>
<dbReference type="EMBL" id="JBJKBG010000010">
    <property type="protein sequence ID" value="KAL3717791.1"/>
    <property type="molecule type" value="Genomic_DNA"/>
</dbReference>
<keyword evidence="2" id="KW-0677">Repeat</keyword>
<evidence type="ECO:0000259" key="4">
    <source>
        <dbReference type="PROSITE" id="PS50081"/>
    </source>
</evidence>
<keyword evidence="6" id="KW-1185">Reference proteome</keyword>
<reference evidence="5 6" key="1">
    <citation type="submission" date="2024-11" db="EMBL/GenBank/DDBJ databases">
        <title>Chromosome-level genome assembly of Eucalyptus globulus Labill. provides insights into its genome evolution.</title>
        <authorList>
            <person name="Li X."/>
        </authorList>
    </citation>
    <scope>NUCLEOTIDE SEQUENCE [LARGE SCALE GENOMIC DNA]</scope>
    <source>
        <strain evidence="5">CL2024</strain>
        <tissue evidence="5">Fresh tender leaves</tissue>
    </source>
</reference>
<evidence type="ECO:0000256" key="2">
    <source>
        <dbReference type="ARBA" id="ARBA00022737"/>
    </source>
</evidence>
<dbReference type="PROSITE" id="PS50081">
    <property type="entry name" value="ZF_DAG_PE_2"/>
    <property type="match status" value="1"/>
</dbReference>
<proteinExistence type="predicted"/>
<feature type="domain" description="Phorbol-ester/DAG-type" evidence="4">
    <location>
        <begin position="12"/>
        <end position="59"/>
    </location>
</feature>
<keyword evidence="3" id="KW-0862">Zinc</keyword>
<accession>A0ABD3IV46</accession>